<protein>
    <submittedName>
        <fullName evidence="2">Plasmid pRiA4b ORF-3 family protein</fullName>
    </submittedName>
</protein>
<evidence type="ECO:0000313" key="3">
    <source>
        <dbReference type="Proteomes" id="UP001193081"/>
    </source>
</evidence>
<reference evidence="2 3" key="1">
    <citation type="submission" date="2021-03" db="EMBL/GenBank/DDBJ databases">
        <authorList>
            <person name="Grouzdev D.S."/>
        </authorList>
    </citation>
    <scope>NUCLEOTIDE SEQUENCE [LARGE SCALE GENOMIC DNA]</scope>
    <source>
        <strain evidence="2 3">M50-1</strain>
    </source>
</reference>
<dbReference type="PANTHER" id="PTHR41878">
    <property type="entry name" value="LEXA REPRESSOR-RELATED"/>
    <property type="match status" value="1"/>
</dbReference>
<dbReference type="Pfam" id="PF07929">
    <property type="entry name" value="PRiA4_ORF3"/>
    <property type="match status" value="1"/>
</dbReference>
<dbReference type="InterPro" id="IPR012912">
    <property type="entry name" value="Plasmid_pRiA4b_Orf3-like"/>
</dbReference>
<keyword evidence="3" id="KW-1185">Reference proteome</keyword>
<evidence type="ECO:0000313" key="2">
    <source>
        <dbReference type="EMBL" id="MBP1467961.1"/>
    </source>
</evidence>
<dbReference type="Proteomes" id="UP001193081">
    <property type="component" value="Unassembled WGS sequence"/>
</dbReference>
<dbReference type="SUPFAM" id="SSF159941">
    <property type="entry name" value="MM3350-like"/>
    <property type="match status" value="1"/>
</dbReference>
<gene>
    <name evidence="2" type="ORF">EYB53_019750</name>
</gene>
<proteinExistence type="predicted"/>
<name>A0ABS4DET4_9CHLR</name>
<sequence length="186" mass="21174">MPRKAAAVPSRIYQLKISLKDSKPPIWRRVEVADNVTLATLHMIIQTAMGWTDSHLHMFSVGRVAYGVPNPNYDEDVRDERRFKLNDLLTAPRQKLSYEYDFGDSWTHEVLLEKVLAPESGVSYPRCTAGKRACPPEDCGGVWGYANFLEAISDPEHPEHEDLLEWIGGEFDPEEFDLAAVNEMLR</sequence>
<organism evidence="2 3">
    <name type="scientific">Candidatus Chloroploca mongolica</name>
    <dbReference type="NCBI Taxonomy" id="2528176"/>
    <lineage>
        <taxon>Bacteria</taxon>
        <taxon>Bacillati</taxon>
        <taxon>Chloroflexota</taxon>
        <taxon>Chloroflexia</taxon>
        <taxon>Chloroflexales</taxon>
        <taxon>Chloroflexineae</taxon>
        <taxon>Oscillochloridaceae</taxon>
        <taxon>Candidatus Chloroploca</taxon>
    </lineage>
</organism>
<comment type="caution">
    <text evidence="2">The sequence shown here is derived from an EMBL/GenBank/DDBJ whole genome shotgun (WGS) entry which is preliminary data.</text>
</comment>
<evidence type="ECO:0000259" key="1">
    <source>
        <dbReference type="Pfam" id="PF07929"/>
    </source>
</evidence>
<dbReference type="RefSeq" id="WP_135480223.1">
    <property type="nucleotide sequence ID" value="NZ_SIJK02000049.1"/>
</dbReference>
<dbReference type="InterPro" id="IPR024047">
    <property type="entry name" value="MM3350-like_sf"/>
</dbReference>
<dbReference type="EMBL" id="SIJK02000049">
    <property type="protein sequence ID" value="MBP1467961.1"/>
    <property type="molecule type" value="Genomic_DNA"/>
</dbReference>
<accession>A0ABS4DET4</accession>
<dbReference type="PANTHER" id="PTHR41878:SF1">
    <property type="entry name" value="TNPR PROTEIN"/>
    <property type="match status" value="1"/>
</dbReference>
<feature type="domain" description="Plasmid pRiA4b Orf3-like" evidence="1">
    <location>
        <begin position="11"/>
        <end position="179"/>
    </location>
</feature>
<dbReference type="Gene3D" id="3.10.290.30">
    <property type="entry name" value="MM3350-like"/>
    <property type="match status" value="1"/>
</dbReference>